<evidence type="ECO:0000256" key="1">
    <source>
        <dbReference type="SAM" id="MobiDB-lite"/>
    </source>
</evidence>
<dbReference type="EMBL" id="KZ505758">
    <property type="protein sequence ID" value="PKU45459.1"/>
    <property type="molecule type" value="Genomic_DNA"/>
</dbReference>
<proteinExistence type="predicted"/>
<keyword evidence="3" id="KW-1185">Reference proteome</keyword>
<evidence type="ECO:0000313" key="2">
    <source>
        <dbReference type="EMBL" id="PKU45459.1"/>
    </source>
</evidence>
<dbReference type="AlphaFoldDB" id="A0A2I0UHC9"/>
<reference evidence="3" key="1">
    <citation type="submission" date="2017-11" db="EMBL/GenBank/DDBJ databases">
        <authorList>
            <person name="Lima N.C."/>
            <person name="Parody-Merino A.M."/>
            <person name="Battley P.F."/>
            <person name="Fidler A.E."/>
            <person name="Prosdocimi F."/>
        </authorList>
    </citation>
    <scope>NUCLEOTIDE SEQUENCE [LARGE SCALE GENOMIC DNA]</scope>
</reference>
<name>A0A2I0UHC9_LIMLA</name>
<dbReference type="Proteomes" id="UP000233556">
    <property type="component" value="Unassembled WGS sequence"/>
</dbReference>
<evidence type="ECO:0000313" key="3">
    <source>
        <dbReference type="Proteomes" id="UP000233556"/>
    </source>
</evidence>
<protein>
    <submittedName>
        <fullName evidence="2">Uncharacterized protein</fullName>
    </submittedName>
</protein>
<organism evidence="2 3">
    <name type="scientific">Limosa lapponica baueri</name>
    <dbReference type="NCBI Taxonomy" id="1758121"/>
    <lineage>
        <taxon>Eukaryota</taxon>
        <taxon>Metazoa</taxon>
        <taxon>Chordata</taxon>
        <taxon>Craniata</taxon>
        <taxon>Vertebrata</taxon>
        <taxon>Euteleostomi</taxon>
        <taxon>Archelosauria</taxon>
        <taxon>Archosauria</taxon>
        <taxon>Dinosauria</taxon>
        <taxon>Saurischia</taxon>
        <taxon>Theropoda</taxon>
        <taxon>Coelurosauria</taxon>
        <taxon>Aves</taxon>
        <taxon>Neognathae</taxon>
        <taxon>Neoaves</taxon>
        <taxon>Charadriiformes</taxon>
        <taxon>Scolopacidae</taxon>
        <taxon>Limosa</taxon>
    </lineage>
</organism>
<gene>
    <name evidence="2" type="ORF">llap_4217</name>
</gene>
<feature type="region of interest" description="Disordered" evidence="1">
    <location>
        <begin position="76"/>
        <end position="100"/>
    </location>
</feature>
<reference evidence="3" key="2">
    <citation type="submission" date="2017-12" db="EMBL/GenBank/DDBJ databases">
        <title>Genome sequence of the Bar-tailed Godwit (Limosa lapponica baueri).</title>
        <authorList>
            <person name="Lima N.C.B."/>
            <person name="Parody-Merino A.M."/>
            <person name="Battley P.F."/>
            <person name="Fidler A.E."/>
            <person name="Prosdocimi F."/>
        </authorList>
    </citation>
    <scope>NUCLEOTIDE SEQUENCE [LARGE SCALE GENOMIC DNA]</scope>
</reference>
<accession>A0A2I0UHC9</accession>
<sequence>MDVGILWAVGTMLKSQDANSHPYHRKVGPISEGDPGSCRKLSAWAGGQPVGMRGNPVWCQICPAGPEAGLALMFGKAPGQSTEHTTSKKPDPPRGATGPISPDFVVASSMASLQCRLLCLSAGTSWERAPALLTVC</sequence>